<name>A0A0C2BGM6_9BILA</name>
<keyword evidence="3 7" id="KW-0808">Transferase</keyword>
<dbReference type="Gene3D" id="3.40.630.170">
    <property type="match status" value="1"/>
</dbReference>
<dbReference type="InterPro" id="IPR000903">
    <property type="entry name" value="NMT"/>
</dbReference>
<keyword evidence="4" id="KW-0012">Acyltransferase</keyword>
<dbReference type="PANTHER" id="PTHR11377:SF5">
    <property type="entry name" value="GLYCYLPEPTIDE N-TETRADECANOYLTRANSFERASE"/>
    <property type="match status" value="1"/>
</dbReference>
<dbReference type="Proteomes" id="UP000054047">
    <property type="component" value="Unassembled WGS sequence"/>
</dbReference>
<dbReference type="GO" id="GO:0004379">
    <property type="term" value="F:glycylpeptide N-tetradecanoyltransferase activity"/>
    <property type="evidence" value="ECO:0007669"/>
    <property type="project" value="UniProtKB-EC"/>
</dbReference>
<dbReference type="AlphaFoldDB" id="A0A0C2BGM6"/>
<comment type="similarity">
    <text evidence="1">Belongs to the NMT family.</text>
</comment>
<dbReference type="OrthoDB" id="60315at2759"/>
<dbReference type="EMBL" id="KN791472">
    <property type="protein sequence ID" value="KIH42878.1"/>
    <property type="molecule type" value="Genomic_DNA"/>
</dbReference>
<feature type="domain" description="Glycylpeptide N-tetradecanoyltransferase N-terminal" evidence="6">
    <location>
        <begin position="1"/>
        <end position="64"/>
    </location>
</feature>
<proteinExistence type="inferred from homology"/>
<dbReference type="InterPro" id="IPR016181">
    <property type="entry name" value="Acyl_CoA_acyltransferase"/>
</dbReference>
<sequence length="64" mass="7480">ELYTLLTENYVEDDDNMFRFDYSAAFLKWAVQMPGWLPQWHCGVRAKQSGRLLAFIAAVPQTIR</sequence>
<evidence type="ECO:0000256" key="5">
    <source>
        <dbReference type="ARBA" id="ARBA00031242"/>
    </source>
</evidence>
<evidence type="ECO:0000256" key="1">
    <source>
        <dbReference type="ARBA" id="ARBA00009469"/>
    </source>
</evidence>
<evidence type="ECO:0000256" key="4">
    <source>
        <dbReference type="ARBA" id="ARBA00023315"/>
    </source>
</evidence>
<dbReference type="GO" id="GO:0005737">
    <property type="term" value="C:cytoplasm"/>
    <property type="evidence" value="ECO:0007669"/>
    <property type="project" value="TreeGrafter"/>
</dbReference>
<gene>
    <name evidence="7" type="ORF">ANCDUO_27131</name>
</gene>
<dbReference type="EC" id="2.3.1.97" evidence="2"/>
<organism evidence="7 8">
    <name type="scientific">Ancylostoma duodenale</name>
    <dbReference type="NCBI Taxonomy" id="51022"/>
    <lineage>
        <taxon>Eukaryota</taxon>
        <taxon>Metazoa</taxon>
        <taxon>Ecdysozoa</taxon>
        <taxon>Nematoda</taxon>
        <taxon>Chromadorea</taxon>
        <taxon>Rhabditida</taxon>
        <taxon>Rhabditina</taxon>
        <taxon>Rhabditomorpha</taxon>
        <taxon>Strongyloidea</taxon>
        <taxon>Ancylostomatidae</taxon>
        <taxon>Ancylostomatinae</taxon>
        <taxon>Ancylostoma</taxon>
    </lineage>
</organism>
<evidence type="ECO:0000313" key="7">
    <source>
        <dbReference type="EMBL" id="KIH42878.1"/>
    </source>
</evidence>
<feature type="non-terminal residue" evidence="7">
    <location>
        <position position="1"/>
    </location>
</feature>
<keyword evidence="8" id="KW-1185">Reference proteome</keyword>
<accession>A0A0C2BGM6</accession>
<dbReference type="PANTHER" id="PTHR11377">
    <property type="entry name" value="N-MYRISTOYL TRANSFERASE"/>
    <property type="match status" value="1"/>
</dbReference>
<protein>
    <recommendedName>
        <fullName evidence="2">glycylpeptide N-tetradecanoyltransferase</fullName>
        <ecNumber evidence="2">2.3.1.97</ecNumber>
    </recommendedName>
    <alternativeName>
        <fullName evidence="5">Myristoyl-CoA:protein N-myristoyltransferase</fullName>
    </alternativeName>
</protein>
<evidence type="ECO:0000256" key="2">
    <source>
        <dbReference type="ARBA" id="ARBA00012923"/>
    </source>
</evidence>
<dbReference type="InterPro" id="IPR022676">
    <property type="entry name" value="NMT_N"/>
</dbReference>
<evidence type="ECO:0000259" key="6">
    <source>
        <dbReference type="Pfam" id="PF01233"/>
    </source>
</evidence>
<reference evidence="7 8" key="1">
    <citation type="submission" date="2013-12" db="EMBL/GenBank/DDBJ databases">
        <title>Draft genome of the parsitic nematode Ancylostoma duodenale.</title>
        <authorList>
            <person name="Mitreva M."/>
        </authorList>
    </citation>
    <scope>NUCLEOTIDE SEQUENCE [LARGE SCALE GENOMIC DNA]</scope>
    <source>
        <strain evidence="7 8">Zhejiang</strain>
    </source>
</reference>
<feature type="non-terminal residue" evidence="7">
    <location>
        <position position="64"/>
    </location>
</feature>
<evidence type="ECO:0000313" key="8">
    <source>
        <dbReference type="Proteomes" id="UP000054047"/>
    </source>
</evidence>
<evidence type="ECO:0000256" key="3">
    <source>
        <dbReference type="ARBA" id="ARBA00022679"/>
    </source>
</evidence>
<dbReference type="SUPFAM" id="SSF55729">
    <property type="entry name" value="Acyl-CoA N-acyltransferases (Nat)"/>
    <property type="match status" value="1"/>
</dbReference>
<dbReference type="Pfam" id="PF01233">
    <property type="entry name" value="NMT"/>
    <property type="match status" value="1"/>
</dbReference>